<feature type="compositionally biased region" description="Basic and acidic residues" evidence="1">
    <location>
        <begin position="394"/>
        <end position="408"/>
    </location>
</feature>
<dbReference type="SUPFAM" id="SSF49313">
    <property type="entry name" value="Cadherin-like"/>
    <property type="match status" value="1"/>
</dbReference>
<name>A0AAV0B6X9_PHAPC</name>
<comment type="caution">
    <text evidence="2">The sequence shown here is derived from an EMBL/GenBank/DDBJ whole genome shotgun (WGS) entry which is preliminary data.</text>
</comment>
<feature type="compositionally biased region" description="Low complexity" evidence="1">
    <location>
        <begin position="361"/>
        <end position="385"/>
    </location>
</feature>
<feature type="region of interest" description="Disordered" evidence="1">
    <location>
        <begin position="585"/>
        <end position="611"/>
    </location>
</feature>
<dbReference type="GO" id="GO:0005509">
    <property type="term" value="F:calcium ion binding"/>
    <property type="evidence" value="ECO:0007669"/>
    <property type="project" value="InterPro"/>
</dbReference>
<evidence type="ECO:0000256" key="1">
    <source>
        <dbReference type="SAM" id="MobiDB-lite"/>
    </source>
</evidence>
<dbReference type="AlphaFoldDB" id="A0AAV0B6X9"/>
<feature type="region of interest" description="Disordered" evidence="1">
    <location>
        <begin position="137"/>
        <end position="170"/>
    </location>
</feature>
<protein>
    <submittedName>
        <fullName evidence="2">Expressed protein</fullName>
    </submittedName>
</protein>
<dbReference type="EMBL" id="CALTRL010003377">
    <property type="protein sequence ID" value="CAH7681044.1"/>
    <property type="molecule type" value="Genomic_DNA"/>
</dbReference>
<feature type="compositionally biased region" description="Basic and acidic residues" evidence="1">
    <location>
        <begin position="601"/>
        <end position="611"/>
    </location>
</feature>
<feature type="compositionally biased region" description="Low complexity" evidence="1">
    <location>
        <begin position="17"/>
        <end position="31"/>
    </location>
</feature>
<dbReference type="Proteomes" id="UP001153365">
    <property type="component" value="Unassembled WGS sequence"/>
</dbReference>
<feature type="region of interest" description="Disordered" evidence="1">
    <location>
        <begin position="1"/>
        <end position="37"/>
    </location>
</feature>
<accession>A0AAV0B6X9</accession>
<evidence type="ECO:0000313" key="3">
    <source>
        <dbReference type="Proteomes" id="UP001153365"/>
    </source>
</evidence>
<feature type="compositionally biased region" description="Low complexity" evidence="1">
    <location>
        <begin position="138"/>
        <end position="170"/>
    </location>
</feature>
<feature type="compositionally biased region" description="Polar residues" evidence="1">
    <location>
        <begin position="1"/>
        <end position="11"/>
    </location>
</feature>
<keyword evidence="3" id="KW-1185">Reference proteome</keyword>
<feature type="region of interest" description="Disordered" evidence="1">
    <location>
        <begin position="322"/>
        <end position="408"/>
    </location>
</feature>
<dbReference type="GO" id="GO:0016020">
    <property type="term" value="C:membrane"/>
    <property type="evidence" value="ECO:0007669"/>
    <property type="project" value="InterPro"/>
</dbReference>
<proteinExistence type="predicted"/>
<evidence type="ECO:0000313" key="2">
    <source>
        <dbReference type="EMBL" id="CAH7681044.1"/>
    </source>
</evidence>
<sequence length="1063" mass="118089">MASNYQNCTQNDDSKHPLSLSSLVPPSTLESGPENYPILRNNLQLGLPTSESDMTSNPRQFLPSNTKQALAVPPPPSQPPSPTKLIPIHENKIDKQMFLPVYTDPETTLPTFAPPRLPLETIQIQKNFQLNQSFSAPPTISTSSSFNNTLSLSSPTSSSSTPQSLNSSSSFRINPASSCMSNSGYFDLIPSPVSLSHPQNQQNNHNHHLINSFIAPSNSGLTCQSESNLSAQYLNPLSPSISAEIPQPLHLKQCQNMLNDQLPTSVNIQPDDNPQTLISELDQTFQDLKSAIFNSYQKTPQVQNTKLHLVSLINKAIEFGAQSTEPREPASILPTTMNSGSAPLSTPLLPINNPSSCNFRSSYSNPQYYSQNSSPPANNSQNPTQDGQSFQTLHGEHQRIEKKRSRETIEDEELYPNMKFSRSSESSNLFLEMSNIKGSLSSAAQTVDQDLSSLNIPTSDNFGYPLSELCPTNKCKVPPMHSSDGTLYPATACSADTLASAYPDFTSSLVTSDLALPLKSQDRPTQFKLSIPASPTEPELSEVIHKNSINSGDLLGRLTPKHKTSSKVALSFKNSREQPVLSLESTINNHRSHNIPSPVKQQKDRPESREELKTKGALFSKHEYLHQSSYSDQNELIHSLSQAAIEAELSRSGSKQVKNIKESSDHSSITTDVVGMADANSSCLAQNQAELQGVGSGFIGNSFGFNCNPTECVKDSFLSSLNSSSTINQNIIDEYNEQKDKTQPELDQFMLKGKSEEFNESDNMQEIYLRGRQVGVEFEVQENHEPGPSNSVETTGKSSSATTSFSSFWNSVIPHRIPSPPINKQMGAASAGVSAELAAQFEPIFTNWLGRLCSDLNMTDSKGEIIHQTLMARKMQRLEESIDFRPFKFRIQAFTNSFYEELVKCGFNEEELSMKKVRQYLWSQSCISRFNEEGKKAKSKGNHVWHIEAQKINNHQWNFLHFKQKIIGDPPPEAYENTKWSWSAKVWDPQCSVQNIKVVFSSKNLPKWLSWRGNVLSGIPGKEDVDKVYNIVAIATTSHNFRKYHLELPFQITIKAKKKAVWV</sequence>
<reference evidence="2" key="1">
    <citation type="submission" date="2022-06" db="EMBL/GenBank/DDBJ databases">
        <authorList>
            <consortium name="SYNGENTA / RWTH Aachen University"/>
        </authorList>
    </citation>
    <scope>NUCLEOTIDE SEQUENCE</scope>
</reference>
<dbReference type="InterPro" id="IPR015919">
    <property type="entry name" value="Cadherin-like_sf"/>
</dbReference>
<feature type="compositionally biased region" description="Polar residues" evidence="1">
    <location>
        <begin position="333"/>
        <end position="344"/>
    </location>
</feature>
<gene>
    <name evidence="2" type="ORF">PPACK8108_LOCUS13585</name>
</gene>
<organism evidence="2 3">
    <name type="scientific">Phakopsora pachyrhizi</name>
    <name type="common">Asian soybean rust disease fungus</name>
    <dbReference type="NCBI Taxonomy" id="170000"/>
    <lineage>
        <taxon>Eukaryota</taxon>
        <taxon>Fungi</taxon>
        <taxon>Dikarya</taxon>
        <taxon>Basidiomycota</taxon>
        <taxon>Pucciniomycotina</taxon>
        <taxon>Pucciniomycetes</taxon>
        <taxon>Pucciniales</taxon>
        <taxon>Phakopsoraceae</taxon>
        <taxon>Phakopsora</taxon>
    </lineage>
</organism>